<comment type="pathway">
    <text evidence="1 6">Cell wall biogenesis; peptidoglycan biosynthesis.</text>
</comment>
<sequence length="261" mass="26626">MTPVRRITVAATAASAAAVLAAGCGGGEKTTTASGAGPQGGGGKLPEATTYTTLKGLPQDQEPFGKTDGTVVRPKAPLPVSAQPGGPALATLPDKQLGGPTWVPVVESKPGWNRVLLPSRPNRVTGWIPGAADKVETARSTHAVKVDVSDRLLTLTESGRKVGSWTVAVGEAKTPTPTGRTFLMALLAPPKATYSPLILPVGAHSDTLDTFGGGPGTVAFHGWPKKDVFGKAVTHGCVRVPADALTRLSKAPLGTPVEIVD</sequence>
<dbReference type="PANTHER" id="PTHR30582">
    <property type="entry name" value="L,D-TRANSPEPTIDASE"/>
    <property type="match status" value="1"/>
</dbReference>
<dbReference type="InterPro" id="IPR050979">
    <property type="entry name" value="LD-transpeptidase"/>
</dbReference>
<keyword evidence="8" id="KW-0732">Signal</keyword>
<organism evidence="10 11">
    <name type="scientific">Actinomadura rugatobispora</name>
    <dbReference type="NCBI Taxonomy" id="1994"/>
    <lineage>
        <taxon>Bacteria</taxon>
        <taxon>Bacillati</taxon>
        <taxon>Actinomycetota</taxon>
        <taxon>Actinomycetes</taxon>
        <taxon>Streptosporangiales</taxon>
        <taxon>Thermomonosporaceae</taxon>
        <taxon>Actinomadura</taxon>
    </lineage>
</organism>
<dbReference type="InterPro" id="IPR038063">
    <property type="entry name" value="Transpep_catalytic_dom"/>
</dbReference>
<dbReference type="PANTHER" id="PTHR30582:SF2">
    <property type="entry name" value="L,D-TRANSPEPTIDASE YCIB-RELATED"/>
    <property type="match status" value="1"/>
</dbReference>
<evidence type="ECO:0000256" key="5">
    <source>
        <dbReference type="ARBA" id="ARBA00023316"/>
    </source>
</evidence>
<dbReference type="Pfam" id="PF03734">
    <property type="entry name" value="YkuD"/>
    <property type="match status" value="1"/>
</dbReference>
<dbReference type="RefSeq" id="WP_378280841.1">
    <property type="nucleotide sequence ID" value="NZ_JBHSON010000006.1"/>
</dbReference>
<evidence type="ECO:0000256" key="7">
    <source>
        <dbReference type="SAM" id="MobiDB-lite"/>
    </source>
</evidence>
<dbReference type="InterPro" id="IPR005490">
    <property type="entry name" value="LD_TPept_cat_dom"/>
</dbReference>
<feature type="chain" id="PRO_5046989871" evidence="8">
    <location>
        <begin position="22"/>
        <end position="261"/>
    </location>
</feature>
<dbReference type="CDD" id="cd16913">
    <property type="entry name" value="YkuD_like"/>
    <property type="match status" value="1"/>
</dbReference>
<keyword evidence="11" id="KW-1185">Reference proteome</keyword>
<dbReference type="GO" id="GO:0016740">
    <property type="term" value="F:transferase activity"/>
    <property type="evidence" value="ECO:0007669"/>
    <property type="project" value="UniProtKB-KW"/>
</dbReference>
<dbReference type="PROSITE" id="PS52029">
    <property type="entry name" value="LD_TPASE"/>
    <property type="match status" value="1"/>
</dbReference>
<feature type="region of interest" description="Disordered" evidence="7">
    <location>
        <begin position="28"/>
        <end position="49"/>
    </location>
</feature>
<dbReference type="Gene3D" id="2.40.440.10">
    <property type="entry name" value="L,D-transpeptidase catalytic domain-like"/>
    <property type="match status" value="1"/>
</dbReference>
<feature type="active site" description="Proton donor/acceptor" evidence="6">
    <location>
        <position position="221"/>
    </location>
</feature>
<evidence type="ECO:0000313" key="10">
    <source>
        <dbReference type="EMBL" id="MFC5745218.1"/>
    </source>
</evidence>
<feature type="domain" description="L,D-TPase catalytic" evidence="9">
    <location>
        <begin position="142"/>
        <end position="260"/>
    </location>
</feature>
<feature type="active site" description="Nucleophile" evidence="6">
    <location>
        <position position="237"/>
    </location>
</feature>
<evidence type="ECO:0000313" key="11">
    <source>
        <dbReference type="Proteomes" id="UP001596074"/>
    </source>
</evidence>
<keyword evidence="4 6" id="KW-0573">Peptidoglycan synthesis</keyword>
<keyword evidence="2 10" id="KW-0808">Transferase</keyword>
<proteinExistence type="predicted"/>
<dbReference type="EC" id="2.-.-.-" evidence="10"/>
<evidence type="ECO:0000256" key="2">
    <source>
        <dbReference type="ARBA" id="ARBA00022679"/>
    </source>
</evidence>
<evidence type="ECO:0000256" key="6">
    <source>
        <dbReference type="PROSITE-ProRule" id="PRU01373"/>
    </source>
</evidence>
<evidence type="ECO:0000256" key="8">
    <source>
        <dbReference type="SAM" id="SignalP"/>
    </source>
</evidence>
<name>A0ABW0ZRP1_9ACTN</name>
<dbReference type="EMBL" id="JBHSON010000006">
    <property type="protein sequence ID" value="MFC5745218.1"/>
    <property type="molecule type" value="Genomic_DNA"/>
</dbReference>
<dbReference type="PROSITE" id="PS51257">
    <property type="entry name" value="PROKAR_LIPOPROTEIN"/>
    <property type="match status" value="1"/>
</dbReference>
<protein>
    <submittedName>
        <fullName evidence="10">L,D-transpeptidase</fullName>
        <ecNumber evidence="10">2.-.-.-</ecNumber>
    </submittedName>
</protein>
<dbReference type="Proteomes" id="UP001596074">
    <property type="component" value="Unassembled WGS sequence"/>
</dbReference>
<comment type="caution">
    <text evidence="10">The sequence shown here is derived from an EMBL/GenBank/DDBJ whole genome shotgun (WGS) entry which is preliminary data.</text>
</comment>
<reference evidence="11" key="1">
    <citation type="journal article" date="2019" name="Int. J. Syst. Evol. Microbiol.">
        <title>The Global Catalogue of Microorganisms (GCM) 10K type strain sequencing project: providing services to taxonomists for standard genome sequencing and annotation.</title>
        <authorList>
            <consortium name="The Broad Institute Genomics Platform"/>
            <consortium name="The Broad Institute Genome Sequencing Center for Infectious Disease"/>
            <person name="Wu L."/>
            <person name="Ma J."/>
        </authorList>
    </citation>
    <scope>NUCLEOTIDE SEQUENCE [LARGE SCALE GENOMIC DNA]</scope>
    <source>
        <strain evidence="11">KCTC 42087</strain>
    </source>
</reference>
<gene>
    <name evidence="10" type="ORF">ACFPZN_06300</name>
</gene>
<evidence type="ECO:0000256" key="3">
    <source>
        <dbReference type="ARBA" id="ARBA00022960"/>
    </source>
</evidence>
<evidence type="ECO:0000256" key="4">
    <source>
        <dbReference type="ARBA" id="ARBA00022984"/>
    </source>
</evidence>
<feature type="signal peptide" evidence="8">
    <location>
        <begin position="1"/>
        <end position="21"/>
    </location>
</feature>
<accession>A0ABW0ZRP1</accession>
<keyword evidence="3 6" id="KW-0133">Cell shape</keyword>
<dbReference type="SUPFAM" id="SSF141523">
    <property type="entry name" value="L,D-transpeptidase catalytic domain-like"/>
    <property type="match status" value="1"/>
</dbReference>
<keyword evidence="5 6" id="KW-0961">Cell wall biogenesis/degradation</keyword>
<evidence type="ECO:0000256" key="1">
    <source>
        <dbReference type="ARBA" id="ARBA00004752"/>
    </source>
</evidence>
<evidence type="ECO:0000259" key="9">
    <source>
        <dbReference type="PROSITE" id="PS52029"/>
    </source>
</evidence>